<feature type="transmembrane region" description="Helical" evidence="6">
    <location>
        <begin position="160"/>
        <end position="182"/>
    </location>
</feature>
<evidence type="ECO:0000256" key="5">
    <source>
        <dbReference type="ARBA" id="ARBA00023136"/>
    </source>
</evidence>
<evidence type="ECO:0000256" key="1">
    <source>
        <dbReference type="ARBA" id="ARBA00004141"/>
    </source>
</evidence>
<keyword evidence="4" id="KW-0406">Ion transport</keyword>
<dbReference type="GO" id="GO:0006811">
    <property type="term" value="P:monoatomic ion transport"/>
    <property type="evidence" value="ECO:0007669"/>
    <property type="project" value="UniProtKB-KW"/>
</dbReference>
<keyword evidence="5 6" id="KW-0472">Membrane</keyword>
<name>A0A5N6Z310_9EURO</name>
<evidence type="ECO:0000256" key="3">
    <source>
        <dbReference type="ARBA" id="ARBA00022989"/>
    </source>
</evidence>
<keyword evidence="3 6" id="KW-1133">Transmembrane helix</keyword>
<evidence type="ECO:0000256" key="6">
    <source>
        <dbReference type="SAM" id="Phobius"/>
    </source>
</evidence>
<evidence type="ECO:0000256" key="4">
    <source>
        <dbReference type="ARBA" id="ARBA00023065"/>
    </source>
</evidence>
<feature type="transmembrane region" description="Helical" evidence="6">
    <location>
        <begin position="30"/>
        <end position="47"/>
    </location>
</feature>
<protein>
    <submittedName>
        <fullName evidence="8">Rerric reductase like transmembrane component</fullName>
    </submittedName>
</protein>
<organism evidence="8 9">
    <name type="scientific">Aspergillus coremiiformis</name>
    <dbReference type="NCBI Taxonomy" id="138285"/>
    <lineage>
        <taxon>Eukaryota</taxon>
        <taxon>Fungi</taxon>
        <taxon>Dikarya</taxon>
        <taxon>Ascomycota</taxon>
        <taxon>Pezizomycotina</taxon>
        <taxon>Eurotiomycetes</taxon>
        <taxon>Eurotiomycetidae</taxon>
        <taxon>Eurotiales</taxon>
        <taxon>Aspergillaceae</taxon>
        <taxon>Aspergillus</taxon>
        <taxon>Aspergillus subgen. Circumdati</taxon>
    </lineage>
</organism>
<evidence type="ECO:0000313" key="8">
    <source>
        <dbReference type="EMBL" id="KAE8351798.1"/>
    </source>
</evidence>
<comment type="subcellular location">
    <subcellularLocation>
        <location evidence="1">Membrane</location>
        <topology evidence="1">Multi-pass membrane protein</topology>
    </subcellularLocation>
</comment>
<feature type="transmembrane region" description="Helical" evidence="6">
    <location>
        <begin position="242"/>
        <end position="261"/>
    </location>
</feature>
<dbReference type="GO" id="GO:0016020">
    <property type="term" value="C:membrane"/>
    <property type="evidence" value="ECO:0007669"/>
    <property type="project" value="UniProtKB-SubCell"/>
</dbReference>
<dbReference type="EMBL" id="ML739154">
    <property type="protein sequence ID" value="KAE8351798.1"/>
    <property type="molecule type" value="Genomic_DNA"/>
</dbReference>
<proteinExistence type="predicted"/>
<keyword evidence="9" id="KW-1185">Reference proteome</keyword>
<evidence type="ECO:0000256" key="2">
    <source>
        <dbReference type="ARBA" id="ARBA00022692"/>
    </source>
</evidence>
<keyword evidence="4" id="KW-0813">Transport</keyword>
<reference evidence="9" key="1">
    <citation type="submission" date="2019-04" db="EMBL/GenBank/DDBJ databases">
        <title>Friends and foes A comparative genomics studyof 23 Aspergillus species from section Flavi.</title>
        <authorList>
            <consortium name="DOE Joint Genome Institute"/>
            <person name="Kjaerbolling I."/>
            <person name="Vesth T."/>
            <person name="Frisvad J.C."/>
            <person name="Nybo J.L."/>
            <person name="Theobald S."/>
            <person name="Kildgaard S."/>
            <person name="Isbrandt T."/>
            <person name="Kuo A."/>
            <person name="Sato A."/>
            <person name="Lyhne E.K."/>
            <person name="Kogle M.E."/>
            <person name="Wiebenga A."/>
            <person name="Kun R.S."/>
            <person name="Lubbers R.J."/>
            <person name="Makela M.R."/>
            <person name="Barry K."/>
            <person name="Chovatia M."/>
            <person name="Clum A."/>
            <person name="Daum C."/>
            <person name="Haridas S."/>
            <person name="He G."/>
            <person name="LaButti K."/>
            <person name="Lipzen A."/>
            <person name="Mondo S."/>
            <person name="Riley R."/>
            <person name="Salamov A."/>
            <person name="Simmons B.A."/>
            <person name="Magnuson J.K."/>
            <person name="Henrissat B."/>
            <person name="Mortensen U.H."/>
            <person name="Larsen T.O."/>
            <person name="Devries R.P."/>
            <person name="Grigoriev I.V."/>
            <person name="Machida M."/>
            <person name="Baker S.E."/>
            <person name="Andersen M.R."/>
        </authorList>
    </citation>
    <scope>NUCLEOTIDE SEQUENCE [LARGE SCALE GENOMIC DNA]</scope>
    <source>
        <strain evidence="9">CBS 553.77</strain>
    </source>
</reference>
<gene>
    <name evidence="8" type="ORF">BDV28DRAFT_13054</name>
</gene>
<evidence type="ECO:0000259" key="7">
    <source>
        <dbReference type="Pfam" id="PF01794"/>
    </source>
</evidence>
<feature type="transmembrane region" description="Helical" evidence="6">
    <location>
        <begin position="202"/>
        <end position="222"/>
    </location>
</feature>
<sequence>MSVLPWPWHFVSVSPTEQQHRRELLDLRGYYAQISFLLVVLFIRFYTRYFRAAEPSNDSRARRKQRSWWDQPPFANWIETRRQYTVCIIWLGWLLSLSVWNSGNDYLHLTKALGHVALSQLPFQVLMSPAFYLVSNPSSPSTMSLLTSISQPALTPYHRLFGRVVLSPLLAGHAALYLNFFAQSSHPDFGSLLAKRVQDLDVQWGLGGLTLAIMILLFGRPLRTTSWVQLWPTSSIKGRRQVFYYVHVLLVMLLCIAAYGHVSQAQIFMHEALGASVINMICCWKLS</sequence>
<keyword evidence="2 6" id="KW-0812">Transmembrane</keyword>
<dbReference type="AlphaFoldDB" id="A0A5N6Z310"/>
<dbReference type="Proteomes" id="UP000327118">
    <property type="component" value="Unassembled WGS sequence"/>
</dbReference>
<evidence type="ECO:0000313" key="9">
    <source>
        <dbReference type="Proteomes" id="UP000327118"/>
    </source>
</evidence>
<dbReference type="GO" id="GO:0016491">
    <property type="term" value="F:oxidoreductase activity"/>
    <property type="evidence" value="ECO:0007669"/>
    <property type="project" value="UniProtKB-ARBA"/>
</dbReference>
<dbReference type="Pfam" id="PF01794">
    <property type="entry name" value="Ferric_reduct"/>
    <property type="match status" value="1"/>
</dbReference>
<dbReference type="InterPro" id="IPR013130">
    <property type="entry name" value="Fe3_Rdtase_TM_dom"/>
</dbReference>
<feature type="domain" description="Ferric oxidoreductase" evidence="7">
    <location>
        <begin position="113"/>
        <end position="257"/>
    </location>
</feature>
<accession>A0A5N6Z310</accession>
<dbReference type="OrthoDB" id="10006946at2759"/>